<feature type="compositionally biased region" description="Polar residues" evidence="1">
    <location>
        <begin position="473"/>
        <end position="491"/>
    </location>
</feature>
<dbReference type="PANTHER" id="PTHR22874">
    <property type="entry name" value="ACTIVATING MOLECULE IN BECN1-REGULATED AUTOPHAGY PROTEIN 1"/>
    <property type="match status" value="1"/>
</dbReference>
<protein>
    <submittedName>
        <fullName evidence="2">BECN1-regulated autophagy protein 1</fullName>
    </submittedName>
</protein>
<dbReference type="PANTHER" id="PTHR22874:SF1">
    <property type="entry name" value="ACTIVATING MOLECULE IN BECN1-REGULATED AUTOPHAGY PROTEIN 1"/>
    <property type="match status" value="1"/>
</dbReference>
<dbReference type="Gene3D" id="2.130.10.10">
    <property type="entry name" value="YVTN repeat-like/Quinoprotein amine dehydrogenase"/>
    <property type="match status" value="1"/>
</dbReference>
<dbReference type="InterPro" id="IPR052596">
    <property type="entry name" value="AMBRA1_autophagy"/>
</dbReference>
<dbReference type="SMR" id="A0A5J6RG39"/>
<proteinExistence type="evidence at transcript level"/>
<dbReference type="InterPro" id="IPR015943">
    <property type="entry name" value="WD40/YVTN_repeat-like_dom_sf"/>
</dbReference>
<dbReference type="SMART" id="SM00320">
    <property type="entry name" value="WD40"/>
    <property type="match status" value="2"/>
</dbReference>
<evidence type="ECO:0000313" key="2">
    <source>
        <dbReference type="EMBL" id="QEY87981.1"/>
    </source>
</evidence>
<dbReference type="GO" id="GO:0000045">
    <property type="term" value="P:autophagosome assembly"/>
    <property type="evidence" value="ECO:0007669"/>
    <property type="project" value="TreeGrafter"/>
</dbReference>
<dbReference type="AlphaFoldDB" id="A0A5J6RG39"/>
<sequence>MDTDSGVYKYLRHREQGLLSKFRKRQLTVQEHLITSNHYKTKSIRDDHSTFSSNTKAFLIVMSIDKSFFAVATSENSVGIYCSVSGELLYKLIGSICPIYTISWHPYYRNIIACSNLNGSVFVWDIFQCKEKECSFQKIWSWSQFSSITYSLGFHPFKSIMTLARDREIRFIDWEKGHHIAHWRFYSEFSWIPWVSWSFVGSSIIASVGNPQDDCVLRSIIDSINIDQKSLSPIHCGCSHYENNSLCELCDTCEKMSNLDIGPPKFEEYRVNAVDLIRYILSRPEEYFVKIFICVDCRFRFKLWANSINLHEKYTDNSELLKKKCQLPHDIDSSSVTVIESPIAPEIVWDFLQKLNEKSLTDQRLKKYIIPKSDSILMTECKHLLRCIAMFERECLRQSICWCCIQQIHNWVLRNDDFPRFLYESMIEVREIVLDRVKHYDMNMYRTDNKESKNVPNDSVCYDSTLHECQNEGTTENNDINNSQNTSQSNELPFRSDNNHSSSNTRLHQYEPNISQTTDLFIDDHNGCSNVGCKNTSVSLFDFCPTSFEKSDACPVNDSQKRLNYLHQTLKFLQFYVSEPSRLGDLINIFLTNNLSHSGMLFGPSLNGSKVDSYSVRKWCLQPLGTPSHRISPRQSFAESKLVVPHIIFSGTGLTESSIRISKCGRTIAVIVPRNSFKRLHTLELEQNPLPRKRNHSLAFNNQKVYHDFTTNSNHPIIAIYSSEPENSCGQLLHYFDMPYDPISLDFSPLGDHLIVGLSGSQNQSFLFWLNSEFKLNSNSSFIIGPPSENYLNIGLILKINNEEKLVSEKSPQSMELQQIINHEKSIIYHNFNNVMGLNGPINCVIWNTAGGLLYSKEPGTLFSLTFFGCKS</sequence>
<reference evidence="2" key="1">
    <citation type="submission" date="2019-03" db="EMBL/GenBank/DDBJ databases">
        <title>Identification of a activating molecule in BECN1-regulated autophagy protein 1-like gene in planarian Dugesia japonica.</title>
        <authorList>
            <person name="Ma K."/>
        </authorList>
    </citation>
    <scope>NUCLEOTIDE SEQUENCE</scope>
</reference>
<organism evidence="2">
    <name type="scientific">Dugesia japonica</name>
    <name type="common">Planarian</name>
    <dbReference type="NCBI Taxonomy" id="6161"/>
    <lineage>
        <taxon>Eukaryota</taxon>
        <taxon>Metazoa</taxon>
        <taxon>Spiralia</taxon>
        <taxon>Lophotrochozoa</taxon>
        <taxon>Platyhelminthes</taxon>
        <taxon>Rhabditophora</taxon>
        <taxon>Seriata</taxon>
        <taxon>Tricladida</taxon>
        <taxon>Continenticola</taxon>
        <taxon>Geoplanoidea</taxon>
        <taxon>Dugesiidae</taxon>
        <taxon>Dugesia</taxon>
    </lineage>
</organism>
<accession>A0A5J6RG39</accession>
<dbReference type="InterPro" id="IPR001680">
    <property type="entry name" value="WD40_rpt"/>
</dbReference>
<feature type="region of interest" description="Disordered" evidence="1">
    <location>
        <begin position="473"/>
        <end position="509"/>
    </location>
</feature>
<dbReference type="SUPFAM" id="SSF50960">
    <property type="entry name" value="TolB, C-terminal domain"/>
    <property type="match status" value="1"/>
</dbReference>
<dbReference type="GO" id="GO:0080008">
    <property type="term" value="C:Cul4-RING E3 ubiquitin ligase complex"/>
    <property type="evidence" value="ECO:0007669"/>
    <property type="project" value="TreeGrafter"/>
</dbReference>
<dbReference type="InterPro" id="IPR036322">
    <property type="entry name" value="WD40_repeat_dom_sf"/>
</dbReference>
<gene>
    <name evidence="2" type="primary">ambra1</name>
</gene>
<name>A0A5J6RG39_DUGJA</name>
<dbReference type="EMBL" id="MK625196">
    <property type="protein sequence ID" value="QEY87981.1"/>
    <property type="molecule type" value="mRNA"/>
</dbReference>
<dbReference type="GO" id="GO:1990756">
    <property type="term" value="F:ubiquitin-like ligase-substrate adaptor activity"/>
    <property type="evidence" value="ECO:0007669"/>
    <property type="project" value="TreeGrafter"/>
</dbReference>
<dbReference type="GO" id="GO:0000423">
    <property type="term" value="P:mitophagy"/>
    <property type="evidence" value="ECO:0007669"/>
    <property type="project" value="TreeGrafter"/>
</dbReference>
<dbReference type="SUPFAM" id="SSF50978">
    <property type="entry name" value="WD40 repeat-like"/>
    <property type="match status" value="1"/>
</dbReference>
<evidence type="ECO:0000256" key="1">
    <source>
        <dbReference type="SAM" id="MobiDB-lite"/>
    </source>
</evidence>
<feature type="compositionally biased region" description="Polar residues" evidence="1">
    <location>
        <begin position="499"/>
        <end position="509"/>
    </location>
</feature>